<organism evidence="1 2">
    <name type="scientific">Rosistilla carotiformis</name>
    <dbReference type="NCBI Taxonomy" id="2528017"/>
    <lineage>
        <taxon>Bacteria</taxon>
        <taxon>Pseudomonadati</taxon>
        <taxon>Planctomycetota</taxon>
        <taxon>Planctomycetia</taxon>
        <taxon>Pirellulales</taxon>
        <taxon>Pirellulaceae</taxon>
        <taxon>Rosistilla</taxon>
    </lineage>
</organism>
<keyword evidence="2" id="KW-1185">Reference proteome</keyword>
<protein>
    <submittedName>
        <fullName evidence="1">Uncharacterized protein</fullName>
    </submittedName>
</protein>
<gene>
    <name evidence="1" type="ORF">Poly24_34210</name>
</gene>
<accession>A0A518JVZ1</accession>
<sequence>MFGQRRWRCVIFIAPTWRRNAAASGVSADSLKHKHRTGLVYGANWSPAAALKHYIGFDRQHAKLTRVAKGGHTCFLSIA</sequence>
<dbReference type="EMBL" id="CP036348">
    <property type="protein sequence ID" value="QDV69704.1"/>
    <property type="molecule type" value="Genomic_DNA"/>
</dbReference>
<dbReference type="Proteomes" id="UP000315082">
    <property type="component" value="Chromosome"/>
</dbReference>
<proteinExistence type="predicted"/>
<dbReference type="AlphaFoldDB" id="A0A518JVZ1"/>
<dbReference type="KEGG" id="rcf:Poly24_34210"/>
<evidence type="ECO:0000313" key="2">
    <source>
        <dbReference type="Proteomes" id="UP000315082"/>
    </source>
</evidence>
<evidence type="ECO:0000313" key="1">
    <source>
        <dbReference type="EMBL" id="QDV69704.1"/>
    </source>
</evidence>
<name>A0A518JVZ1_9BACT</name>
<reference evidence="1 2" key="1">
    <citation type="submission" date="2019-02" db="EMBL/GenBank/DDBJ databases">
        <title>Deep-cultivation of Planctomycetes and their phenomic and genomic characterization uncovers novel biology.</title>
        <authorList>
            <person name="Wiegand S."/>
            <person name="Jogler M."/>
            <person name="Boedeker C."/>
            <person name="Pinto D."/>
            <person name="Vollmers J."/>
            <person name="Rivas-Marin E."/>
            <person name="Kohn T."/>
            <person name="Peeters S.H."/>
            <person name="Heuer A."/>
            <person name="Rast P."/>
            <person name="Oberbeckmann S."/>
            <person name="Bunk B."/>
            <person name="Jeske O."/>
            <person name="Meyerdierks A."/>
            <person name="Storesund J.E."/>
            <person name="Kallscheuer N."/>
            <person name="Luecker S."/>
            <person name="Lage O.M."/>
            <person name="Pohl T."/>
            <person name="Merkel B.J."/>
            <person name="Hornburger P."/>
            <person name="Mueller R.-W."/>
            <person name="Bruemmer F."/>
            <person name="Labrenz M."/>
            <person name="Spormann A.M."/>
            <person name="Op den Camp H."/>
            <person name="Overmann J."/>
            <person name="Amann R."/>
            <person name="Jetten M.S.M."/>
            <person name="Mascher T."/>
            <person name="Medema M.H."/>
            <person name="Devos D.P."/>
            <person name="Kaster A.-K."/>
            <person name="Ovreas L."/>
            <person name="Rohde M."/>
            <person name="Galperin M.Y."/>
            <person name="Jogler C."/>
        </authorList>
    </citation>
    <scope>NUCLEOTIDE SEQUENCE [LARGE SCALE GENOMIC DNA]</scope>
    <source>
        <strain evidence="1 2">Poly24</strain>
    </source>
</reference>